<proteinExistence type="predicted"/>
<name>A0A1L3MJG0_9MICO</name>
<evidence type="ECO:0000313" key="1">
    <source>
        <dbReference type="EMBL" id="APH02535.1"/>
    </source>
</evidence>
<gene>
    <name evidence="1" type="ORF">ASJ30_14160</name>
</gene>
<dbReference type="RefSeq" id="WP_083546202.1">
    <property type="nucleotide sequence ID" value="NZ_CP013290.1"/>
</dbReference>
<dbReference type="Proteomes" id="UP000182938">
    <property type="component" value="Chromosome"/>
</dbReference>
<protein>
    <recommendedName>
        <fullName evidence="3">C2H2-type domain-containing protein</fullName>
    </recommendedName>
</protein>
<dbReference type="EMBL" id="CP013290">
    <property type="protein sequence ID" value="APH02535.1"/>
    <property type="molecule type" value="Genomic_DNA"/>
</dbReference>
<dbReference type="AlphaFoldDB" id="A0A1L3MJG0"/>
<accession>A0A1L3MJG0</accession>
<organism evidence="1 2">
    <name type="scientific">Janibacter indicus</name>
    <dbReference type="NCBI Taxonomy" id="857417"/>
    <lineage>
        <taxon>Bacteria</taxon>
        <taxon>Bacillati</taxon>
        <taxon>Actinomycetota</taxon>
        <taxon>Actinomycetes</taxon>
        <taxon>Micrococcales</taxon>
        <taxon>Intrasporangiaceae</taxon>
        <taxon>Janibacter</taxon>
    </lineage>
</organism>
<evidence type="ECO:0000313" key="2">
    <source>
        <dbReference type="Proteomes" id="UP000182938"/>
    </source>
</evidence>
<evidence type="ECO:0008006" key="3">
    <source>
        <dbReference type="Google" id="ProtNLM"/>
    </source>
</evidence>
<sequence>MTDLPTAGDSGWSDPDTLGAIPPVVAVTYCGHCGKSANKGNHVLCHEELAAHAPTFCTTCRRTLTVTTEGTTWTAVCKKHGETSGIVQEA</sequence>
<dbReference type="KEGG" id="jte:ASJ30_14160"/>
<keyword evidence="2" id="KW-1185">Reference proteome</keyword>
<reference evidence="1 2" key="1">
    <citation type="submission" date="2015-11" db="EMBL/GenBank/DDBJ databases">
        <authorList>
            <person name="Zhang Y."/>
            <person name="Guo Z."/>
        </authorList>
    </citation>
    <scope>NUCLEOTIDE SEQUENCE [LARGE SCALE GENOMIC DNA]</scope>
    <source>
        <strain evidence="1 2">YFY001</strain>
    </source>
</reference>